<dbReference type="GO" id="GO:0030099">
    <property type="term" value="P:myeloid cell differentiation"/>
    <property type="evidence" value="ECO:0007669"/>
    <property type="project" value="TreeGrafter"/>
</dbReference>
<dbReference type="InterPro" id="IPR004827">
    <property type="entry name" value="bZIP"/>
</dbReference>
<dbReference type="PANTHER" id="PTHR23334:SF62">
    <property type="entry name" value="CCAAT_ENHANCER BINDING PROTEIN (C_EBP) 1"/>
    <property type="match status" value="1"/>
</dbReference>
<comment type="similarity">
    <text evidence="1">Belongs to the bZIP family. C/EBP subfamily.</text>
</comment>
<dbReference type="InterPro" id="IPR046347">
    <property type="entry name" value="bZIP_sf"/>
</dbReference>
<evidence type="ECO:0000256" key="2">
    <source>
        <dbReference type="SAM" id="Coils"/>
    </source>
</evidence>
<dbReference type="AlphaFoldDB" id="A0AAR2L2J0"/>
<reference evidence="5" key="3">
    <citation type="submission" date="2025-09" db="UniProtKB">
        <authorList>
            <consortium name="Ensembl"/>
        </authorList>
    </citation>
    <scope>IDENTIFICATION</scope>
</reference>
<dbReference type="Gene3D" id="1.20.5.170">
    <property type="match status" value="1"/>
</dbReference>
<feature type="compositionally biased region" description="Low complexity" evidence="3">
    <location>
        <begin position="77"/>
        <end position="91"/>
    </location>
</feature>
<keyword evidence="2" id="KW-0175">Coiled coil</keyword>
<name>A0AAR2L2J0_PYGNA</name>
<dbReference type="SMART" id="SM00338">
    <property type="entry name" value="BRLZ"/>
    <property type="match status" value="1"/>
</dbReference>
<feature type="coiled-coil region" evidence="2">
    <location>
        <begin position="193"/>
        <end position="227"/>
    </location>
</feature>
<evidence type="ECO:0000259" key="4">
    <source>
        <dbReference type="PROSITE" id="PS50217"/>
    </source>
</evidence>
<evidence type="ECO:0000313" key="5">
    <source>
        <dbReference type="Ensembl" id="ENSPNAP00000068852.1"/>
    </source>
</evidence>
<feature type="region of interest" description="Disordered" evidence="3">
    <location>
        <begin position="77"/>
        <end position="96"/>
    </location>
</feature>
<reference evidence="5" key="2">
    <citation type="submission" date="2025-08" db="UniProtKB">
        <authorList>
            <consortium name="Ensembl"/>
        </authorList>
    </citation>
    <scope>IDENTIFICATION</scope>
</reference>
<dbReference type="Proteomes" id="UP001501920">
    <property type="component" value="Chromosome 3"/>
</dbReference>
<dbReference type="GO" id="GO:0000978">
    <property type="term" value="F:RNA polymerase II cis-regulatory region sequence-specific DNA binding"/>
    <property type="evidence" value="ECO:0007669"/>
    <property type="project" value="TreeGrafter"/>
</dbReference>
<sequence length="253" mass="28517">MYLLLYPIIKRNSIFKLLNCGEFYSLSTHTHFVLCSLSLSFFSLSHSPQMSVSHSSSSSLVFSSHNHTSSSAVNTLALTPDSTTSSPSSLAGHMPQMDGGPYSQLMGGQPRTTDNRSVEPMMGLAYLPYSSCLTASERAAQHGHIVQQDFSQFLLPPPPSTLRQPGQKRSLSKDSVEYRMRRERNNIAVRKSRDKARRRILLTQQRALQLEEENHRLQLTIEQLSHEVDTLRHYLSQRHLQTKVDDMGVGENC</sequence>
<dbReference type="GeneTree" id="ENSGT00940000167861"/>
<dbReference type="Pfam" id="PF07716">
    <property type="entry name" value="bZIP_2"/>
    <property type="match status" value="1"/>
</dbReference>
<organism evidence="5 6">
    <name type="scientific">Pygocentrus nattereri</name>
    <name type="common">Red-bellied piranha</name>
    <dbReference type="NCBI Taxonomy" id="42514"/>
    <lineage>
        <taxon>Eukaryota</taxon>
        <taxon>Metazoa</taxon>
        <taxon>Chordata</taxon>
        <taxon>Craniata</taxon>
        <taxon>Vertebrata</taxon>
        <taxon>Euteleostomi</taxon>
        <taxon>Actinopterygii</taxon>
        <taxon>Neopterygii</taxon>
        <taxon>Teleostei</taxon>
        <taxon>Ostariophysi</taxon>
        <taxon>Characiformes</taxon>
        <taxon>Characoidei</taxon>
        <taxon>Pygocentrus</taxon>
    </lineage>
</organism>
<dbReference type="Ensembl" id="ENSPNAT00000085351.1">
    <property type="protein sequence ID" value="ENSPNAP00000068852.1"/>
    <property type="gene ID" value="ENSPNAG00000033564.1"/>
</dbReference>
<dbReference type="CDD" id="cd14693">
    <property type="entry name" value="bZIP_CEBP"/>
    <property type="match status" value="1"/>
</dbReference>
<feature type="domain" description="BZIP" evidence="4">
    <location>
        <begin position="175"/>
        <end position="238"/>
    </location>
</feature>
<dbReference type="SUPFAM" id="SSF57959">
    <property type="entry name" value="Leucine zipper domain"/>
    <property type="match status" value="1"/>
</dbReference>
<evidence type="ECO:0000256" key="1">
    <source>
        <dbReference type="ARBA" id="ARBA00006951"/>
    </source>
</evidence>
<accession>A0AAR2L2J0</accession>
<proteinExistence type="inferred from homology"/>
<dbReference type="InterPro" id="IPR031106">
    <property type="entry name" value="C/EBP"/>
</dbReference>
<keyword evidence="6" id="KW-1185">Reference proteome</keyword>
<protein>
    <recommendedName>
        <fullName evidence="4">BZIP domain-containing protein</fullName>
    </recommendedName>
</protein>
<dbReference type="PANTHER" id="PTHR23334">
    <property type="entry name" value="CCAAT/ENHANCER BINDING PROTEIN"/>
    <property type="match status" value="1"/>
</dbReference>
<dbReference type="GO" id="GO:0006351">
    <property type="term" value="P:DNA-templated transcription"/>
    <property type="evidence" value="ECO:0007669"/>
    <property type="project" value="InterPro"/>
</dbReference>
<reference evidence="5 6" key="1">
    <citation type="submission" date="2020-10" db="EMBL/GenBank/DDBJ databases">
        <title>Pygocentrus nattereri (red-bellied piranha) genome, fPygNat1, primary haplotype.</title>
        <authorList>
            <person name="Myers G."/>
            <person name="Meyer A."/>
            <person name="Karagic N."/>
            <person name="Pippel M."/>
            <person name="Winkler S."/>
            <person name="Tracey A."/>
            <person name="Wood J."/>
            <person name="Formenti G."/>
            <person name="Howe K."/>
            <person name="Fedrigo O."/>
            <person name="Jarvis E.D."/>
        </authorList>
    </citation>
    <scope>NUCLEOTIDE SEQUENCE [LARGE SCALE GENOMIC DNA]</scope>
</reference>
<dbReference type="GO" id="GO:0000981">
    <property type="term" value="F:DNA-binding transcription factor activity, RNA polymerase II-specific"/>
    <property type="evidence" value="ECO:0007669"/>
    <property type="project" value="TreeGrafter"/>
</dbReference>
<dbReference type="PROSITE" id="PS50217">
    <property type="entry name" value="BZIP"/>
    <property type="match status" value="1"/>
</dbReference>
<evidence type="ECO:0000313" key="6">
    <source>
        <dbReference type="Proteomes" id="UP001501920"/>
    </source>
</evidence>
<evidence type="ECO:0000256" key="3">
    <source>
        <dbReference type="SAM" id="MobiDB-lite"/>
    </source>
</evidence>